<dbReference type="GO" id="GO:0005667">
    <property type="term" value="C:transcription regulator complex"/>
    <property type="evidence" value="ECO:0007669"/>
    <property type="project" value="TreeGrafter"/>
</dbReference>
<feature type="domain" description="TEA" evidence="9">
    <location>
        <begin position="26"/>
        <end position="100"/>
    </location>
</feature>
<evidence type="ECO:0000256" key="2">
    <source>
        <dbReference type="ARBA" id="ARBA00008421"/>
    </source>
</evidence>
<evidence type="ECO:0000256" key="7">
    <source>
        <dbReference type="PROSITE-ProRule" id="PRU00505"/>
    </source>
</evidence>
<keyword evidence="6" id="KW-0539">Nucleus</keyword>
<dbReference type="Pfam" id="PF01285">
    <property type="entry name" value="TEA"/>
    <property type="match status" value="1"/>
</dbReference>
<dbReference type="InterPro" id="IPR000818">
    <property type="entry name" value="TEA/ATTS_dom"/>
</dbReference>
<dbReference type="Gene3D" id="2.70.50.80">
    <property type="match status" value="1"/>
</dbReference>
<evidence type="ECO:0000256" key="5">
    <source>
        <dbReference type="ARBA" id="ARBA00023163"/>
    </source>
</evidence>
<dbReference type="InterPro" id="IPR050937">
    <property type="entry name" value="TEC1_TEAD_TF"/>
</dbReference>
<comment type="similarity">
    <text evidence="2">Belongs to the TEC1 family.</text>
</comment>
<dbReference type="InterPro" id="IPR038096">
    <property type="entry name" value="TEA/ATTS_sf"/>
</dbReference>
<organism evidence="10 11">
    <name type="scientific">Dimargaris cristalligena</name>
    <dbReference type="NCBI Taxonomy" id="215637"/>
    <lineage>
        <taxon>Eukaryota</taxon>
        <taxon>Fungi</taxon>
        <taxon>Fungi incertae sedis</taxon>
        <taxon>Zoopagomycota</taxon>
        <taxon>Kickxellomycotina</taxon>
        <taxon>Dimargaritomycetes</taxon>
        <taxon>Dimargaritales</taxon>
        <taxon>Dimargaritaceae</taxon>
        <taxon>Dimargaris</taxon>
    </lineage>
</organism>
<sequence>MLASIRNFLCEDTSGSYEKAAKYLGQDEMEEKWPDDVEDAFLEAVEYLKTVGRRKFSINGKLCGRNELISRYVYKKTRKYRSRKQVSSHIQVWKNSKKTKFNYFQTLLQENHSASSDNQSLPSSPCQSSSVPSTDSVLSGNFSDLIGSAPPSTTFERLQLPFFGNEWALLQPYSPALATPAPSITEGASTPSSPTVFTPFFQDKQIIWPNYFGLYLDVLSCTTMTTEQRCLAKMKELHATQFPQVPVGVLSYHTQCFLDPFLRKSLSPIVLMKVNLDMSVVDTGGISDVCITETSDGRPLQCVSNVISFGRQVFSKAEAKASVLLNSQHVYHFDFVSQFFGVYLNHVKALGNVQAMENSLRNLTICQTYSNLMSDQPLLTVLYEFDLGDGTVEPSWVINMPTDNLSLGYQLTDVDSQTSQ</sequence>
<evidence type="ECO:0000313" key="10">
    <source>
        <dbReference type="EMBL" id="RKP37482.1"/>
    </source>
</evidence>
<dbReference type="InterPro" id="IPR041086">
    <property type="entry name" value="YBD"/>
</dbReference>
<comment type="subcellular location">
    <subcellularLocation>
        <location evidence="1">Nucleus</location>
    </subcellularLocation>
</comment>
<proteinExistence type="inferred from homology"/>
<dbReference type="Proteomes" id="UP000268162">
    <property type="component" value="Unassembled WGS sequence"/>
</dbReference>
<dbReference type="EMBL" id="ML002489">
    <property type="protein sequence ID" value="RKP37482.1"/>
    <property type="molecule type" value="Genomic_DNA"/>
</dbReference>
<evidence type="ECO:0000256" key="6">
    <source>
        <dbReference type="ARBA" id="ARBA00023242"/>
    </source>
</evidence>
<keyword evidence="5" id="KW-0804">Transcription</keyword>
<dbReference type="GO" id="GO:0000978">
    <property type="term" value="F:RNA polymerase II cis-regulatory region sequence-specific DNA binding"/>
    <property type="evidence" value="ECO:0007669"/>
    <property type="project" value="TreeGrafter"/>
</dbReference>
<protein>
    <submittedName>
        <fullName evidence="10">TEA/ATTS domain family-domain-containing protein</fullName>
    </submittedName>
</protein>
<dbReference type="PANTHER" id="PTHR11834:SF0">
    <property type="entry name" value="PROTEIN SCALLOPED"/>
    <property type="match status" value="1"/>
</dbReference>
<reference evidence="11" key="1">
    <citation type="journal article" date="2018" name="Nat. Microbiol.">
        <title>Leveraging single-cell genomics to expand the fungal tree of life.</title>
        <authorList>
            <person name="Ahrendt S.R."/>
            <person name="Quandt C.A."/>
            <person name="Ciobanu D."/>
            <person name="Clum A."/>
            <person name="Salamov A."/>
            <person name="Andreopoulos B."/>
            <person name="Cheng J.F."/>
            <person name="Woyke T."/>
            <person name="Pelin A."/>
            <person name="Henrissat B."/>
            <person name="Reynolds N.K."/>
            <person name="Benny G.L."/>
            <person name="Smith M.E."/>
            <person name="James T.Y."/>
            <person name="Grigoriev I.V."/>
        </authorList>
    </citation>
    <scope>NUCLEOTIDE SEQUENCE [LARGE SCALE GENOMIC DNA]</scope>
    <source>
        <strain evidence="11">RSA 468</strain>
    </source>
</reference>
<feature type="compositionally biased region" description="Low complexity" evidence="8">
    <location>
        <begin position="119"/>
        <end position="135"/>
    </location>
</feature>
<gene>
    <name evidence="10" type="ORF">BJ085DRAFT_36698</name>
</gene>
<keyword evidence="4" id="KW-0238">DNA-binding</keyword>
<keyword evidence="11" id="KW-1185">Reference proteome</keyword>
<evidence type="ECO:0000256" key="3">
    <source>
        <dbReference type="ARBA" id="ARBA00023015"/>
    </source>
</evidence>
<dbReference type="PRINTS" id="PR00065">
    <property type="entry name" value="TEADOMAIN"/>
</dbReference>
<dbReference type="Pfam" id="PF17725">
    <property type="entry name" value="YBD"/>
    <property type="match status" value="1"/>
</dbReference>
<evidence type="ECO:0000256" key="1">
    <source>
        <dbReference type="ARBA" id="ARBA00004123"/>
    </source>
</evidence>
<evidence type="ECO:0000256" key="4">
    <source>
        <dbReference type="ARBA" id="ARBA00023125"/>
    </source>
</evidence>
<evidence type="ECO:0000259" key="9">
    <source>
        <dbReference type="PROSITE" id="PS51088"/>
    </source>
</evidence>
<accession>A0A4P9ZX74</accession>
<dbReference type="SMART" id="SM00426">
    <property type="entry name" value="TEA"/>
    <property type="match status" value="1"/>
</dbReference>
<evidence type="ECO:0000256" key="8">
    <source>
        <dbReference type="SAM" id="MobiDB-lite"/>
    </source>
</evidence>
<dbReference type="AlphaFoldDB" id="A0A4P9ZX74"/>
<evidence type="ECO:0000313" key="11">
    <source>
        <dbReference type="Proteomes" id="UP000268162"/>
    </source>
</evidence>
<keyword evidence="3" id="KW-0805">Transcription regulation</keyword>
<dbReference type="PANTHER" id="PTHR11834">
    <property type="entry name" value="TRANSCRIPTIONAL ENHANCER FACTOR TEF RELATED"/>
    <property type="match status" value="1"/>
</dbReference>
<name>A0A4P9ZX74_9FUNG</name>
<feature type="DNA-binding region" description="TEA" evidence="7">
    <location>
        <begin position="26"/>
        <end position="100"/>
    </location>
</feature>
<dbReference type="STRING" id="215637.A0A4P9ZX74"/>
<feature type="region of interest" description="Disordered" evidence="8">
    <location>
        <begin position="114"/>
        <end position="135"/>
    </location>
</feature>
<dbReference type="GO" id="GO:0000981">
    <property type="term" value="F:DNA-binding transcription factor activity, RNA polymerase II-specific"/>
    <property type="evidence" value="ECO:0007669"/>
    <property type="project" value="TreeGrafter"/>
</dbReference>
<dbReference type="PROSITE" id="PS51088">
    <property type="entry name" value="TEA_2"/>
    <property type="match status" value="1"/>
</dbReference>
<dbReference type="Gene3D" id="6.10.20.40">
    <property type="entry name" value="TEA/ATTS domain"/>
    <property type="match status" value="1"/>
</dbReference>
<dbReference type="GO" id="GO:0005634">
    <property type="term" value="C:nucleus"/>
    <property type="evidence" value="ECO:0007669"/>
    <property type="project" value="UniProtKB-SubCell"/>
</dbReference>